<protein>
    <recommendedName>
        <fullName evidence="3">IrrE N-terminal-like domain-containing protein</fullName>
    </recommendedName>
</protein>
<sequence length="171" mass="19589">MTKHENSFIYTSVNTEVTHLMRGIHTFLGKRFSLNELYLYTECCRQRPLVIEDHAHSSLSPEVNGYSIALADVDYIAIRLGINSFLRITTIAHEIGHLLAGHHLTHNETLKQFQRHYCPTEAQFRDGSVLNNLYCESVANLLETLIVESLDTAIIDDSTQQVWTYFGGEYR</sequence>
<gene>
    <name evidence="1" type="ORF">SE18_23645</name>
</gene>
<dbReference type="STRING" id="70996.SE18_23645"/>
<dbReference type="Proteomes" id="UP000050277">
    <property type="component" value="Unassembled WGS sequence"/>
</dbReference>
<dbReference type="OrthoDB" id="4144896at2"/>
<proteinExistence type="predicted"/>
<evidence type="ECO:0000313" key="2">
    <source>
        <dbReference type="Proteomes" id="UP000050277"/>
    </source>
</evidence>
<reference evidence="1 2" key="1">
    <citation type="submission" date="2015-07" db="EMBL/GenBank/DDBJ databases">
        <title>Whole genome sequence of Herpetosiphon geysericola DSM 7119.</title>
        <authorList>
            <person name="Hemp J."/>
            <person name="Ward L.M."/>
            <person name="Pace L.A."/>
            <person name="Fischer W.W."/>
        </authorList>
    </citation>
    <scope>NUCLEOTIDE SEQUENCE [LARGE SCALE GENOMIC DNA]</scope>
    <source>
        <strain evidence="1 2">DSM 7119</strain>
    </source>
</reference>
<evidence type="ECO:0000313" key="1">
    <source>
        <dbReference type="EMBL" id="KPL80613.1"/>
    </source>
</evidence>
<evidence type="ECO:0008006" key="3">
    <source>
        <dbReference type="Google" id="ProtNLM"/>
    </source>
</evidence>
<organism evidence="1 2">
    <name type="scientific">Herpetosiphon geysericola</name>
    <dbReference type="NCBI Taxonomy" id="70996"/>
    <lineage>
        <taxon>Bacteria</taxon>
        <taxon>Bacillati</taxon>
        <taxon>Chloroflexota</taxon>
        <taxon>Chloroflexia</taxon>
        <taxon>Herpetosiphonales</taxon>
        <taxon>Herpetosiphonaceae</taxon>
        <taxon>Herpetosiphon</taxon>
    </lineage>
</organism>
<accession>A0A0P6XXH3</accession>
<dbReference type="EMBL" id="LGKP01000037">
    <property type="protein sequence ID" value="KPL80613.1"/>
    <property type="molecule type" value="Genomic_DNA"/>
</dbReference>
<dbReference type="RefSeq" id="WP_054536941.1">
    <property type="nucleotide sequence ID" value="NZ_LGKP01000037.1"/>
</dbReference>
<dbReference type="AlphaFoldDB" id="A0A0P6XXH3"/>
<keyword evidence="2" id="KW-1185">Reference proteome</keyword>
<comment type="caution">
    <text evidence="1">The sequence shown here is derived from an EMBL/GenBank/DDBJ whole genome shotgun (WGS) entry which is preliminary data.</text>
</comment>
<name>A0A0P6XXH3_9CHLR</name>